<keyword evidence="1" id="KW-0812">Transmembrane</keyword>
<evidence type="ECO:0000256" key="1">
    <source>
        <dbReference type="SAM" id="Phobius"/>
    </source>
</evidence>
<protein>
    <submittedName>
        <fullName evidence="3">GDSL-like Lipase/Acylhydrolase family protein</fullName>
    </submittedName>
</protein>
<dbReference type="PANTHER" id="PTHR30383:SF27">
    <property type="entry name" value="SPORE GERMINATION LIPASE LIPC"/>
    <property type="match status" value="1"/>
</dbReference>
<name>G8PD54_PEDCP</name>
<dbReference type="EMBL" id="CP003137">
    <property type="protein sequence ID" value="AEV95189.1"/>
    <property type="molecule type" value="Genomic_DNA"/>
</dbReference>
<dbReference type="Gene3D" id="3.40.50.1110">
    <property type="entry name" value="SGNH hydrolase"/>
    <property type="match status" value="1"/>
</dbReference>
<dbReference type="PATRIC" id="fig|701521.8.peg.868"/>
<reference evidence="3 4" key="1">
    <citation type="journal article" date="2012" name="J. Bacteriol.">
        <title>Complete Genome Sequence of the Beer Spoilage Organism Pediococcus claussenii ATCC BAA-344T.</title>
        <authorList>
            <person name="Pittet V."/>
            <person name="Abegunde T."/>
            <person name="Marfleet T."/>
            <person name="Haakensen M."/>
            <person name="Morrow K."/>
            <person name="Jayaprakash T."/>
            <person name="Schroeder K."/>
            <person name="Trost B."/>
            <person name="Byrns S."/>
            <person name="Bergsveinson J."/>
            <person name="Kusalik A."/>
            <person name="Ziola B."/>
        </authorList>
    </citation>
    <scope>NUCLEOTIDE SEQUENCE [LARGE SCALE GENOMIC DNA]</scope>
    <source>
        <strain evidence="3 4">ATCC BAA-344</strain>
    </source>
</reference>
<gene>
    <name evidence="3" type="ordered locus">PECL_920</name>
</gene>
<dbReference type="Proteomes" id="UP000005444">
    <property type="component" value="Chromosome"/>
</dbReference>
<dbReference type="HOGENOM" id="CLU_076859_1_0_9"/>
<dbReference type="InterPro" id="IPR051532">
    <property type="entry name" value="Ester_Hydrolysis_Enzymes"/>
</dbReference>
<dbReference type="AlphaFoldDB" id="G8PD54"/>
<evidence type="ECO:0000313" key="3">
    <source>
        <dbReference type="EMBL" id="AEV95189.1"/>
    </source>
</evidence>
<dbReference type="KEGG" id="pce:PECL_920"/>
<feature type="transmembrane region" description="Helical" evidence="1">
    <location>
        <begin position="6"/>
        <end position="25"/>
    </location>
</feature>
<keyword evidence="1" id="KW-1133">Transmembrane helix</keyword>
<dbReference type="STRING" id="701521.PECL_920"/>
<dbReference type="InterPro" id="IPR013830">
    <property type="entry name" value="SGNH_hydro"/>
</dbReference>
<evidence type="ECO:0000313" key="4">
    <source>
        <dbReference type="Proteomes" id="UP000005444"/>
    </source>
</evidence>
<keyword evidence="4" id="KW-1185">Reference proteome</keyword>
<dbReference type="Pfam" id="PF13472">
    <property type="entry name" value="Lipase_GDSL_2"/>
    <property type="match status" value="1"/>
</dbReference>
<sequence>MKKRIWLVIGCLVIGLIAVSSYYFYRNMGNKTQTSLVVKKRTANIVAIGDSLTYGVGDESEHGYVGQIKDKLSKQKNLKIVTHNYGISGERSDQINKRIGNEAKLQTNLKKANIIVLTVGGNDLFQNFQKVLFTSSTNGAEQRLSVAQTAYKQKLLTLMSSIRKYNLTAPIFVFSIYNPFYVYFSNVSLINQTVSNWNGTTKNVVNGTAGAHFIDINKTLSDGQYDTPAKRAALLTKNQSANDGELSLQQIENIESNKSEANKYISDVDNFHPNKRGYQQMTTALYKSLRKNISWIGADN</sequence>
<dbReference type="InterPro" id="IPR036514">
    <property type="entry name" value="SGNH_hydro_sf"/>
</dbReference>
<dbReference type="GO" id="GO:0004622">
    <property type="term" value="F:phosphatidylcholine lysophospholipase activity"/>
    <property type="evidence" value="ECO:0007669"/>
    <property type="project" value="TreeGrafter"/>
</dbReference>
<proteinExistence type="predicted"/>
<evidence type="ECO:0000259" key="2">
    <source>
        <dbReference type="Pfam" id="PF13472"/>
    </source>
</evidence>
<feature type="domain" description="SGNH hydrolase-type esterase" evidence="2">
    <location>
        <begin position="47"/>
        <end position="279"/>
    </location>
</feature>
<keyword evidence="1" id="KW-0472">Membrane</keyword>
<organism evidence="3 4">
    <name type="scientific">Pediococcus claussenii (strain ATCC BAA-344 / DSM 14800 / JCM 18046 / KCTC 3811 / LMG 21948 / P06)</name>
    <dbReference type="NCBI Taxonomy" id="701521"/>
    <lineage>
        <taxon>Bacteria</taxon>
        <taxon>Bacillati</taxon>
        <taxon>Bacillota</taxon>
        <taxon>Bacilli</taxon>
        <taxon>Lactobacillales</taxon>
        <taxon>Lactobacillaceae</taxon>
        <taxon>Pediococcus</taxon>
    </lineage>
</organism>
<dbReference type="eggNOG" id="COG2755">
    <property type="taxonomic scope" value="Bacteria"/>
</dbReference>
<dbReference type="SUPFAM" id="SSF52266">
    <property type="entry name" value="SGNH hydrolase"/>
    <property type="match status" value="1"/>
</dbReference>
<dbReference type="RefSeq" id="WP_014215386.1">
    <property type="nucleotide sequence ID" value="NC_016605.1"/>
</dbReference>
<dbReference type="PANTHER" id="PTHR30383">
    <property type="entry name" value="THIOESTERASE 1/PROTEASE 1/LYSOPHOSPHOLIPASE L1"/>
    <property type="match status" value="1"/>
</dbReference>
<accession>G8PD54</accession>